<name>A0A6V7NG80_ANACO</name>
<protein>
    <recommendedName>
        <fullName evidence="6">Pentatricopeptide repeat-containing protein</fullName>
    </recommendedName>
</protein>
<keyword evidence="3" id="KW-0809">Transit peptide</keyword>
<feature type="repeat" description="PPR" evidence="4">
    <location>
        <begin position="490"/>
        <end position="524"/>
    </location>
</feature>
<dbReference type="InterPro" id="IPR011990">
    <property type="entry name" value="TPR-like_helical_dom_sf"/>
</dbReference>
<dbReference type="Pfam" id="PF12854">
    <property type="entry name" value="PPR_1"/>
    <property type="match status" value="1"/>
</dbReference>
<reference evidence="5" key="1">
    <citation type="submission" date="2020-07" db="EMBL/GenBank/DDBJ databases">
        <authorList>
            <person name="Lin J."/>
        </authorList>
    </citation>
    <scope>NUCLEOTIDE SEQUENCE</scope>
</reference>
<accession>A0A6V7NG80</accession>
<dbReference type="EMBL" id="LR862129">
    <property type="protein sequence ID" value="CAD1817609.1"/>
    <property type="molecule type" value="Genomic_DNA"/>
</dbReference>
<evidence type="ECO:0000256" key="1">
    <source>
        <dbReference type="ARBA" id="ARBA00007626"/>
    </source>
</evidence>
<evidence type="ECO:0000256" key="3">
    <source>
        <dbReference type="ARBA" id="ARBA00022946"/>
    </source>
</evidence>
<feature type="repeat" description="PPR" evidence="4">
    <location>
        <begin position="455"/>
        <end position="489"/>
    </location>
</feature>
<dbReference type="Gene3D" id="1.25.40.10">
    <property type="entry name" value="Tetratricopeptide repeat domain"/>
    <property type="match status" value="4"/>
</dbReference>
<dbReference type="PANTHER" id="PTHR47939">
    <property type="entry name" value="MEMBRANE-ASSOCIATED SALT-INDUCIBLE PROTEIN-LIKE"/>
    <property type="match status" value="1"/>
</dbReference>
<dbReference type="Pfam" id="PF01535">
    <property type="entry name" value="PPR"/>
    <property type="match status" value="3"/>
</dbReference>
<feature type="repeat" description="PPR" evidence="4">
    <location>
        <begin position="249"/>
        <end position="283"/>
    </location>
</feature>
<dbReference type="PANTHER" id="PTHR47939:SF5">
    <property type="entry name" value="PENTACOTRIPEPTIDE-REPEAT REGION OF PRORP DOMAIN-CONTAINING PROTEIN"/>
    <property type="match status" value="1"/>
</dbReference>
<sequence length="539" mass="59987">MKPFPFPFSLSHSLATAAAAAAEAAAAAPPFSNLGCAGAFSVLSRRLARSPRNTDLLRALDTMLAASHLLDPATSLLVLRRLAQWRKLVRAKTLLSALSARSAVPVPFLYSLVLQCLVPLGPIRDVELVWSEVVKDPPHKPFNASDFVVHLARRSANAAEIEGVFRRVSSTRSGLTPRAYSALIGALCRGENPNPVLGRHVLREMEEKGFEADELTYIALFRSFCRIGNPLEADSILRILVERKKHKTDVLIYGDFLYGLCKSGKLREAHKLFDKMSKKDRSFTANTEVVPVLKPGRRVIFQLGSPHLVSEKMAFEAYFRALCGTGRVEEAERLLKDRVMKNSVPDVCVYASFVEALFDAGRVEDAMKFFEAHKNKCGIDGKGIAVALIMGLCNVGRVDEGLQLLYEIVDGQFFPTARVWSRILERFWEEGRVHDAQNLFDELRCGKCGDFARPDSSTYELMIFGLLNKGDTTAAIALLDEMTKKKIRADARLYSAIVRRLYEDGAIEESNKYLNRMIENGILASYSAWEGLVDSMMRS</sequence>
<dbReference type="InterPro" id="IPR002885">
    <property type="entry name" value="PPR_rpt"/>
</dbReference>
<feature type="repeat" description="PPR" evidence="4">
    <location>
        <begin position="176"/>
        <end position="212"/>
    </location>
</feature>
<organism evidence="5">
    <name type="scientific">Ananas comosus var. bracteatus</name>
    <name type="common">red pineapple</name>
    <dbReference type="NCBI Taxonomy" id="296719"/>
    <lineage>
        <taxon>Eukaryota</taxon>
        <taxon>Viridiplantae</taxon>
        <taxon>Streptophyta</taxon>
        <taxon>Embryophyta</taxon>
        <taxon>Tracheophyta</taxon>
        <taxon>Spermatophyta</taxon>
        <taxon>Magnoliopsida</taxon>
        <taxon>Liliopsida</taxon>
        <taxon>Poales</taxon>
        <taxon>Bromeliaceae</taxon>
        <taxon>Bromelioideae</taxon>
        <taxon>Ananas</taxon>
    </lineage>
</organism>
<evidence type="ECO:0000313" key="5">
    <source>
        <dbReference type="EMBL" id="CAD1817609.1"/>
    </source>
</evidence>
<dbReference type="InterPro" id="IPR050667">
    <property type="entry name" value="PPR-containing_protein"/>
</dbReference>
<keyword evidence="2" id="KW-0677">Repeat</keyword>
<comment type="similarity">
    <text evidence="1">Belongs to the PPR family. P subfamily.</text>
</comment>
<dbReference type="NCBIfam" id="TIGR00756">
    <property type="entry name" value="PPR"/>
    <property type="match status" value="2"/>
</dbReference>
<proteinExistence type="inferred from homology"/>
<evidence type="ECO:0000256" key="2">
    <source>
        <dbReference type="ARBA" id="ARBA00022737"/>
    </source>
</evidence>
<dbReference type="PROSITE" id="PS51375">
    <property type="entry name" value="PPR"/>
    <property type="match status" value="4"/>
</dbReference>
<gene>
    <name evidence="5" type="ORF">CB5_LOCUS820</name>
</gene>
<dbReference type="AlphaFoldDB" id="A0A6V7NG80"/>
<evidence type="ECO:0000256" key="4">
    <source>
        <dbReference type="PROSITE-ProRule" id="PRU00708"/>
    </source>
</evidence>
<evidence type="ECO:0008006" key="6">
    <source>
        <dbReference type="Google" id="ProtNLM"/>
    </source>
</evidence>